<keyword evidence="7" id="KW-0472">Membrane</keyword>
<evidence type="ECO:0000256" key="3">
    <source>
        <dbReference type="ARBA" id="ARBA00015419"/>
    </source>
</evidence>
<dbReference type="GO" id="GO:0009306">
    <property type="term" value="P:protein secretion"/>
    <property type="evidence" value="ECO:0007669"/>
    <property type="project" value="TreeGrafter"/>
</dbReference>
<proteinExistence type="inferred from homology"/>
<evidence type="ECO:0000259" key="12">
    <source>
        <dbReference type="Pfam" id="PF07244"/>
    </source>
</evidence>
<feature type="domain" description="POTRA" evidence="12">
    <location>
        <begin position="216"/>
        <end position="272"/>
    </location>
</feature>
<dbReference type="Gene3D" id="3.10.20.310">
    <property type="entry name" value="membrane protein fhac"/>
    <property type="match status" value="3"/>
</dbReference>
<dbReference type="InterPro" id="IPR000184">
    <property type="entry name" value="Bac_surfAg_D15"/>
</dbReference>
<dbReference type="Pfam" id="PF07244">
    <property type="entry name" value="POTRA"/>
    <property type="match status" value="1"/>
</dbReference>
<evidence type="ECO:0000256" key="8">
    <source>
        <dbReference type="ARBA" id="ARBA00023237"/>
    </source>
</evidence>
<dbReference type="Proteomes" id="UP001138802">
    <property type="component" value="Unassembled WGS sequence"/>
</dbReference>
<dbReference type="Gene3D" id="2.40.160.50">
    <property type="entry name" value="membrane protein fhac: a member of the omp85/tpsb transporter family"/>
    <property type="match status" value="1"/>
</dbReference>
<dbReference type="PANTHER" id="PTHR12815">
    <property type="entry name" value="SORTING AND ASSEMBLY MACHINERY SAMM50 PROTEIN FAMILY MEMBER"/>
    <property type="match status" value="1"/>
</dbReference>
<keyword evidence="8" id="KW-0998">Cell outer membrane</keyword>
<protein>
    <recommendedName>
        <fullName evidence="3">Translocation and assembly module subunit TamA</fullName>
    </recommendedName>
    <alternativeName>
        <fullName evidence="9">Autotransporter assembly factor TamA</fullName>
    </alternativeName>
</protein>
<dbReference type="InterPro" id="IPR039910">
    <property type="entry name" value="D15-like"/>
</dbReference>
<gene>
    <name evidence="14" type="ORF">CKO25_07015</name>
</gene>
<dbReference type="InterPro" id="IPR010827">
    <property type="entry name" value="BamA/TamA_POTRA"/>
</dbReference>
<keyword evidence="4" id="KW-1134">Transmembrane beta strand</keyword>
<reference evidence="14 15" key="1">
    <citation type="journal article" date="2020" name="Microorganisms">
        <title>Osmotic Adaptation and Compatible Solute Biosynthesis of Phototrophic Bacteria as Revealed from Genome Analyses.</title>
        <authorList>
            <person name="Imhoff J.F."/>
            <person name="Rahn T."/>
            <person name="Kunzel S."/>
            <person name="Keller A."/>
            <person name="Neulinger S.C."/>
        </authorList>
    </citation>
    <scope>NUCLEOTIDE SEQUENCE [LARGE SCALE GENOMIC DNA]</scope>
    <source>
        <strain evidence="14 15">DSM 21303</strain>
    </source>
</reference>
<dbReference type="EMBL" id="NRSD01000005">
    <property type="protein sequence ID" value="MBK1644410.1"/>
    <property type="molecule type" value="Genomic_DNA"/>
</dbReference>
<comment type="subcellular location">
    <subcellularLocation>
        <location evidence="1">Cell outer membrane</location>
    </subcellularLocation>
</comment>
<evidence type="ECO:0000256" key="2">
    <source>
        <dbReference type="ARBA" id="ARBA00010248"/>
    </source>
</evidence>
<evidence type="ECO:0000256" key="1">
    <source>
        <dbReference type="ARBA" id="ARBA00004442"/>
    </source>
</evidence>
<dbReference type="RefSeq" id="WP_200387202.1">
    <property type="nucleotide sequence ID" value="NZ_NRSD01000005.1"/>
</dbReference>
<evidence type="ECO:0000256" key="6">
    <source>
        <dbReference type="ARBA" id="ARBA00022729"/>
    </source>
</evidence>
<sequence length="610" mass="68406">MDQRSLVVAWRGDAANTGLVTPRLLAAWCVLLCALLFVAPAHAIRIDVRVTGVEGEQATNVMAFLSIYQERASPDLTPSRVRALHRAAPEQIRRALSPFGLYRVEVTEQLDIPENEQGTWVATYDIVPGPPVKIGVVDFVVTGPGADDPRFPTVFPMKVGDVLLHSRYEAAKSDLRARASAGGYLDYRLERHRVLIDLVAYEAIVEFHLETGERFYLGDVTFKQDLLNDDFLQRFVNFKPGAVYDPELLLTLQGRLLSTEYFSSVEILPQKDLEGDQQLIPIEVVATRNKRDKYRIGVGYTTDYGPRVSADWRRRYVNQYGHNFRTDLQLSPVFSQWSLDYRIPIQDPIRDYVMIKPQVNYSDIVTQQGWLASLQIAHSTLTANDWRRNLGFDLLYEDYEISEIQTGSSLNFGPTASWSKTVADDPINTRRGYRIRYGVLGALEGFLSDGTYLSGGLQFKWIRSFAEHYRLITRADLGVTLASDLSEIPASRRFFTGGDSTIRGWAFNTLGPTEPSTGETVGGRYLGVGSLELERTIRGPWSAAVFTDFGNAFDPSYDNTYEQSVGLGVRWASPIGQVQVDVAFALTHTDYEMFDGIPPARLVLIIGPDL</sequence>
<evidence type="ECO:0000256" key="9">
    <source>
        <dbReference type="ARBA" id="ARBA00033063"/>
    </source>
</evidence>
<dbReference type="Pfam" id="PF17243">
    <property type="entry name" value="POTRA_TamA_1"/>
    <property type="match status" value="1"/>
</dbReference>
<evidence type="ECO:0000256" key="10">
    <source>
        <dbReference type="ARBA" id="ARBA00093548"/>
    </source>
</evidence>
<evidence type="ECO:0000256" key="4">
    <source>
        <dbReference type="ARBA" id="ARBA00022452"/>
    </source>
</evidence>
<dbReference type="AlphaFoldDB" id="A0A9X0WH38"/>
<feature type="domain" description="TamA POTRA" evidence="13">
    <location>
        <begin position="47"/>
        <end position="128"/>
    </location>
</feature>
<comment type="caution">
    <text evidence="14">The sequence shown here is derived from an EMBL/GenBank/DDBJ whole genome shotgun (WGS) entry which is preliminary data.</text>
</comment>
<evidence type="ECO:0000256" key="7">
    <source>
        <dbReference type="ARBA" id="ARBA00023136"/>
    </source>
</evidence>
<evidence type="ECO:0000256" key="5">
    <source>
        <dbReference type="ARBA" id="ARBA00022692"/>
    </source>
</evidence>
<accession>A0A9X0WH38</accession>
<dbReference type="Pfam" id="PF01103">
    <property type="entry name" value="Omp85"/>
    <property type="match status" value="1"/>
</dbReference>
<keyword evidence="6" id="KW-0732">Signal</keyword>
<keyword evidence="15" id="KW-1185">Reference proteome</keyword>
<evidence type="ECO:0000259" key="13">
    <source>
        <dbReference type="Pfam" id="PF17243"/>
    </source>
</evidence>
<organism evidence="14 15">
    <name type="scientific">Thiocapsa imhoffii</name>
    <dbReference type="NCBI Taxonomy" id="382777"/>
    <lineage>
        <taxon>Bacteria</taxon>
        <taxon>Pseudomonadati</taxon>
        <taxon>Pseudomonadota</taxon>
        <taxon>Gammaproteobacteria</taxon>
        <taxon>Chromatiales</taxon>
        <taxon>Chromatiaceae</taxon>
        <taxon>Thiocapsa</taxon>
    </lineage>
</organism>
<evidence type="ECO:0000313" key="15">
    <source>
        <dbReference type="Proteomes" id="UP001138802"/>
    </source>
</evidence>
<dbReference type="InterPro" id="IPR035243">
    <property type="entry name" value="TamA_POTRA_Dom_1"/>
</dbReference>
<keyword evidence="5" id="KW-0812">Transmembrane</keyword>
<dbReference type="GO" id="GO:0009279">
    <property type="term" value="C:cell outer membrane"/>
    <property type="evidence" value="ECO:0007669"/>
    <property type="project" value="UniProtKB-SubCell"/>
</dbReference>
<feature type="domain" description="Bacterial surface antigen (D15)" evidence="11">
    <location>
        <begin position="295"/>
        <end position="591"/>
    </location>
</feature>
<comment type="similarity">
    <text evidence="2">Belongs to the TamA family.</text>
</comment>
<evidence type="ECO:0000259" key="11">
    <source>
        <dbReference type="Pfam" id="PF01103"/>
    </source>
</evidence>
<evidence type="ECO:0000313" key="14">
    <source>
        <dbReference type="EMBL" id="MBK1644410.1"/>
    </source>
</evidence>
<comment type="subunit">
    <text evidence="10">Interacts with TamB to form the translocation and assembly module (TAM).</text>
</comment>
<dbReference type="GO" id="GO:0097347">
    <property type="term" value="C:TAM protein secretion complex"/>
    <property type="evidence" value="ECO:0007669"/>
    <property type="project" value="TreeGrafter"/>
</dbReference>
<name>A0A9X0WH38_9GAMM</name>
<dbReference type="PANTHER" id="PTHR12815:SF47">
    <property type="entry name" value="TRANSLOCATION AND ASSEMBLY MODULE SUBUNIT TAMA"/>
    <property type="match status" value="1"/>
</dbReference>